<name>A0A2A6CCI3_PRIPA</name>
<reference evidence="3" key="1">
    <citation type="journal article" date="2008" name="Nat. Genet.">
        <title>The Pristionchus pacificus genome provides a unique perspective on nematode lifestyle and parasitism.</title>
        <authorList>
            <person name="Dieterich C."/>
            <person name="Clifton S.W."/>
            <person name="Schuster L.N."/>
            <person name="Chinwalla A."/>
            <person name="Delehaunty K."/>
            <person name="Dinkelacker I."/>
            <person name="Fulton L."/>
            <person name="Fulton R."/>
            <person name="Godfrey J."/>
            <person name="Minx P."/>
            <person name="Mitreva M."/>
            <person name="Roeseler W."/>
            <person name="Tian H."/>
            <person name="Witte H."/>
            <person name="Yang S.P."/>
            <person name="Wilson R.K."/>
            <person name="Sommer R.J."/>
        </authorList>
    </citation>
    <scope>NUCLEOTIDE SEQUENCE [LARGE SCALE GENOMIC DNA]</scope>
    <source>
        <strain evidence="3">PS312</strain>
    </source>
</reference>
<accession>A0A8R1YNN2</accession>
<dbReference type="AlphaFoldDB" id="A0A2A6CCI3"/>
<protein>
    <submittedName>
        <fullName evidence="2">Uncharacterized protein</fullName>
    </submittedName>
</protein>
<feature type="region of interest" description="Disordered" evidence="1">
    <location>
        <begin position="1"/>
        <end position="127"/>
    </location>
</feature>
<evidence type="ECO:0000256" key="1">
    <source>
        <dbReference type="SAM" id="MobiDB-lite"/>
    </source>
</evidence>
<sequence>MRDEDGERSGKRKEMRRKGMEKREVHVHGTTGKTRARRGQAPEPDPQSDRGGRALPRGPASIDPGSSRRTSLPTAGGTRGHPAQRTPRERALCDDDDRLEAVQEASGGGSEDEAAYSPKERKKRSTG</sequence>
<keyword evidence="3" id="KW-1185">Reference proteome</keyword>
<reference evidence="2" key="2">
    <citation type="submission" date="2022-06" db="UniProtKB">
        <authorList>
            <consortium name="EnsemblMetazoa"/>
        </authorList>
    </citation>
    <scope>IDENTIFICATION</scope>
    <source>
        <strain evidence="2">PS312</strain>
    </source>
</reference>
<organism evidence="2 3">
    <name type="scientific">Pristionchus pacificus</name>
    <name type="common">Parasitic nematode worm</name>
    <dbReference type="NCBI Taxonomy" id="54126"/>
    <lineage>
        <taxon>Eukaryota</taxon>
        <taxon>Metazoa</taxon>
        <taxon>Ecdysozoa</taxon>
        <taxon>Nematoda</taxon>
        <taxon>Chromadorea</taxon>
        <taxon>Rhabditida</taxon>
        <taxon>Rhabditina</taxon>
        <taxon>Diplogasteromorpha</taxon>
        <taxon>Diplogasteroidea</taxon>
        <taxon>Neodiplogasteridae</taxon>
        <taxon>Pristionchus</taxon>
    </lineage>
</organism>
<proteinExistence type="predicted"/>
<feature type="compositionally biased region" description="Basic and acidic residues" evidence="1">
    <location>
        <begin position="17"/>
        <end position="27"/>
    </location>
</feature>
<accession>A0A2A6CCI3</accession>
<dbReference type="Proteomes" id="UP000005239">
    <property type="component" value="Unassembled WGS sequence"/>
</dbReference>
<gene>
    <name evidence="2" type="primary">WBGene00112556</name>
</gene>
<evidence type="ECO:0000313" key="2">
    <source>
        <dbReference type="EnsemblMetazoa" id="PPA23002.1"/>
    </source>
</evidence>
<dbReference type="EnsemblMetazoa" id="PPA23002.1">
    <property type="protein sequence ID" value="PPA23002.1"/>
    <property type="gene ID" value="WBGene00112556"/>
</dbReference>
<evidence type="ECO:0000313" key="3">
    <source>
        <dbReference type="Proteomes" id="UP000005239"/>
    </source>
</evidence>